<sequence>MAAYLHRIYPHYWNREQSYLSPNECGYRKWMNVDKKTISKTTSAKFKSRRYIKFDDSSSEDELPDMKDIVEDDYLDDLDPMKSFLD</sequence>
<protein>
    <submittedName>
        <fullName evidence="1">Uncharacterized protein</fullName>
    </submittedName>
</protein>
<accession>A0AAV6V3A5</accession>
<gene>
    <name evidence="1" type="ORF">JTE90_026709</name>
</gene>
<proteinExistence type="predicted"/>
<dbReference type="Proteomes" id="UP000827092">
    <property type="component" value="Unassembled WGS sequence"/>
</dbReference>
<comment type="caution">
    <text evidence="1">The sequence shown here is derived from an EMBL/GenBank/DDBJ whole genome shotgun (WGS) entry which is preliminary data.</text>
</comment>
<dbReference type="EMBL" id="JAFNEN010000193">
    <property type="protein sequence ID" value="KAG8190141.1"/>
    <property type="molecule type" value="Genomic_DNA"/>
</dbReference>
<keyword evidence="2" id="KW-1185">Reference proteome</keyword>
<reference evidence="1 2" key="1">
    <citation type="journal article" date="2022" name="Nat. Ecol. Evol.">
        <title>A masculinizing supergene underlies an exaggerated male reproductive morph in a spider.</title>
        <authorList>
            <person name="Hendrickx F."/>
            <person name="De Corte Z."/>
            <person name="Sonet G."/>
            <person name="Van Belleghem S.M."/>
            <person name="Kostlbacher S."/>
            <person name="Vangestel C."/>
        </authorList>
    </citation>
    <scope>NUCLEOTIDE SEQUENCE [LARGE SCALE GENOMIC DNA]</scope>
    <source>
        <strain evidence="1">W744_W776</strain>
    </source>
</reference>
<dbReference type="AlphaFoldDB" id="A0AAV6V3A5"/>
<evidence type="ECO:0000313" key="2">
    <source>
        <dbReference type="Proteomes" id="UP000827092"/>
    </source>
</evidence>
<organism evidence="1 2">
    <name type="scientific">Oedothorax gibbosus</name>
    <dbReference type="NCBI Taxonomy" id="931172"/>
    <lineage>
        <taxon>Eukaryota</taxon>
        <taxon>Metazoa</taxon>
        <taxon>Ecdysozoa</taxon>
        <taxon>Arthropoda</taxon>
        <taxon>Chelicerata</taxon>
        <taxon>Arachnida</taxon>
        <taxon>Araneae</taxon>
        <taxon>Araneomorphae</taxon>
        <taxon>Entelegynae</taxon>
        <taxon>Araneoidea</taxon>
        <taxon>Linyphiidae</taxon>
        <taxon>Erigoninae</taxon>
        <taxon>Oedothorax</taxon>
    </lineage>
</organism>
<evidence type="ECO:0000313" key="1">
    <source>
        <dbReference type="EMBL" id="KAG8190141.1"/>
    </source>
</evidence>
<name>A0AAV6V3A5_9ARAC</name>